<keyword evidence="2" id="KW-1185">Reference proteome</keyword>
<organism evidence="1 2">
    <name type="scientific">Micromonospora craniellae</name>
    <dbReference type="NCBI Taxonomy" id="2294034"/>
    <lineage>
        <taxon>Bacteria</taxon>
        <taxon>Bacillati</taxon>
        <taxon>Actinomycetota</taxon>
        <taxon>Actinomycetes</taxon>
        <taxon>Micromonosporales</taxon>
        <taxon>Micromonosporaceae</taxon>
        <taxon>Micromonospora</taxon>
    </lineage>
</organism>
<name>A0A372FQ14_9ACTN</name>
<protein>
    <submittedName>
        <fullName evidence="1">Uncharacterized protein</fullName>
    </submittedName>
</protein>
<dbReference type="EMBL" id="QVFU01000151">
    <property type="protein sequence ID" value="RFS37691.1"/>
    <property type="molecule type" value="Genomic_DNA"/>
</dbReference>
<dbReference type="AlphaFoldDB" id="A0A372FQ14"/>
<gene>
    <name evidence="1" type="ORF">D0Q02_31160</name>
</gene>
<accession>A0A372FQ14</accession>
<proteinExistence type="predicted"/>
<reference evidence="1 2" key="1">
    <citation type="submission" date="2018-08" db="EMBL/GenBank/DDBJ databases">
        <title>Verrucosispora craniellae sp. nov., isolated from a marine sponge in the South China Sea.</title>
        <authorList>
            <person name="Li L."/>
            <person name="Lin H.W."/>
        </authorList>
    </citation>
    <scope>NUCLEOTIDE SEQUENCE [LARGE SCALE GENOMIC DNA]</scope>
    <source>
        <strain evidence="1 2">LHW63014</strain>
    </source>
</reference>
<dbReference type="Proteomes" id="UP000262621">
    <property type="component" value="Unassembled WGS sequence"/>
</dbReference>
<comment type="caution">
    <text evidence="1">The sequence shown here is derived from an EMBL/GenBank/DDBJ whole genome shotgun (WGS) entry which is preliminary data.</text>
</comment>
<sequence>MVSTSQETFALTECRASKVTTVPARSSGASSGWKWVVSFVFAPTSTGARVTTAPCVTAESRCRRAVVRRADPLSALPSTAIARRWRGADIDGV</sequence>
<evidence type="ECO:0000313" key="2">
    <source>
        <dbReference type="Proteomes" id="UP000262621"/>
    </source>
</evidence>
<evidence type="ECO:0000313" key="1">
    <source>
        <dbReference type="EMBL" id="RFS37691.1"/>
    </source>
</evidence>